<reference evidence="2" key="1">
    <citation type="journal article" date="2005" name="Science">
        <title>Life at depth: Photobacterium profundum genome sequence and expression analysis.</title>
        <authorList>
            <person name="Vezzi A."/>
            <person name="Campanaro S."/>
            <person name="D'Angelo M."/>
            <person name="Simonato F."/>
            <person name="Vitulo N."/>
            <person name="Lauro F.M."/>
            <person name="Cestaro A."/>
            <person name="Malacrida G."/>
            <person name="Simionati B."/>
            <person name="Cannata N."/>
            <person name="Romualdi C."/>
            <person name="Bartlett D.H."/>
            <person name="Valle G."/>
        </authorList>
    </citation>
    <scope>NUCLEOTIDE SEQUENCE [LARGE SCALE GENOMIC DNA]</scope>
    <source>
        <strain evidence="2">ATCC BAA-1253 / SS9</strain>
    </source>
</reference>
<organism evidence="1 2">
    <name type="scientific">Photobacterium profundum (strain SS9)</name>
    <dbReference type="NCBI Taxonomy" id="298386"/>
    <lineage>
        <taxon>Bacteria</taxon>
        <taxon>Pseudomonadati</taxon>
        <taxon>Pseudomonadota</taxon>
        <taxon>Gammaproteobacteria</taxon>
        <taxon>Vibrionales</taxon>
        <taxon>Vibrionaceae</taxon>
        <taxon>Photobacterium</taxon>
    </lineage>
</organism>
<dbReference type="HOGENOM" id="CLU_2081860_0_0_6"/>
<dbReference type="eggNOG" id="ENOG503373M">
    <property type="taxonomic scope" value="Bacteria"/>
</dbReference>
<dbReference type="EMBL" id="CR378679">
    <property type="protein sequence ID" value="CAG23147.1"/>
    <property type="molecule type" value="Genomic_DNA"/>
</dbReference>
<accession>Q6LHT3</accession>
<dbReference type="RefSeq" id="WP_011221330.1">
    <property type="nucleotide sequence ID" value="NC_006371.1"/>
</dbReference>
<evidence type="ECO:0000313" key="2">
    <source>
        <dbReference type="Proteomes" id="UP000000593"/>
    </source>
</evidence>
<proteinExistence type="predicted"/>
<gene>
    <name evidence="1" type="primary">BB1707</name>
    <name evidence="1" type="ordered locus">PBPRB1276</name>
</gene>
<dbReference type="AlphaFoldDB" id="Q6LHT3"/>
<dbReference type="KEGG" id="ppr:PBPRB1276"/>
<dbReference type="Proteomes" id="UP000000593">
    <property type="component" value="Chromosome 2"/>
</dbReference>
<dbReference type="STRING" id="298386.PBPRB1276"/>
<sequence length="119" mass="13296">MTLPVFPPTIRLVMGYEEEVDLGVERTNMDGGIAKQRPKYSLPIVVRKAKVVAVSFADKTAFDRWYIDDLKGAAWFTYQDPLRAGGTVTARFKNPSLTWTMVAGQLWESNVEIESIGGL</sequence>
<protein>
    <submittedName>
        <fullName evidence="1">Uncharacterized protein</fullName>
    </submittedName>
</protein>
<name>Q6LHT3_PHOPR</name>
<evidence type="ECO:0000313" key="1">
    <source>
        <dbReference type="EMBL" id="CAG23147.1"/>
    </source>
</evidence>
<keyword evidence="2" id="KW-1185">Reference proteome</keyword>